<sequence length="135" mass="15455">MRSNFTQLYLHCVWSTWDRLPLITPDIQKQIYAVIIKECTQLECTVIAIGGIEDHIHLLVGFPTTLNIAQLIKQIKGSSSHFVTHDIKPGEFFKWQGGYGVFTVSHNGVDNVANYIRNQPLHHQQKSIISDWELL</sequence>
<dbReference type="PANTHER" id="PTHR33360">
    <property type="entry name" value="TRANSPOSASE FOR INSERTION SEQUENCE ELEMENT IS200"/>
    <property type="match status" value="1"/>
</dbReference>
<dbReference type="InterPro" id="IPR002686">
    <property type="entry name" value="Transposase_17"/>
</dbReference>
<dbReference type="RefSeq" id="WP_026135214.1">
    <property type="nucleotide sequence ID" value="NZ_KQ976354.1"/>
</dbReference>
<proteinExistence type="predicted"/>
<dbReference type="STRING" id="128403.WA1_42535"/>
<protein>
    <submittedName>
        <fullName evidence="2">Transposase</fullName>
    </submittedName>
</protein>
<dbReference type="GO" id="GO:0004803">
    <property type="term" value="F:transposase activity"/>
    <property type="evidence" value="ECO:0007669"/>
    <property type="project" value="InterPro"/>
</dbReference>
<accession>A0A139WYE3</accession>
<dbReference type="AlphaFoldDB" id="A0A139WYE3"/>
<dbReference type="EMBL" id="ANNX02000047">
    <property type="protein sequence ID" value="KYC37469.1"/>
    <property type="molecule type" value="Genomic_DNA"/>
</dbReference>
<feature type="domain" description="Transposase IS200-like" evidence="1">
    <location>
        <begin position="5"/>
        <end position="119"/>
    </location>
</feature>
<dbReference type="Proteomes" id="UP000076925">
    <property type="component" value="Unassembled WGS sequence"/>
</dbReference>
<dbReference type="PANTHER" id="PTHR33360:SF2">
    <property type="entry name" value="TRANSPOSASE FOR INSERTION SEQUENCE ELEMENT IS200"/>
    <property type="match status" value="1"/>
</dbReference>
<gene>
    <name evidence="2" type="ORF">WA1_42535</name>
</gene>
<organism evidence="2 3">
    <name type="scientific">Scytonema hofmannii PCC 7110</name>
    <dbReference type="NCBI Taxonomy" id="128403"/>
    <lineage>
        <taxon>Bacteria</taxon>
        <taxon>Bacillati</taxon>
        <taxon>Cyanobacteriota</taxon>
        <taxon>Cyanophyceae</taxon>
        <taxon>Nostocales</taxon>
        <taxon>Scytonemataceae</taxon>
        <taxon>Scytonema</taxon>
    </lineage>
</organism>
<evidence type="ECO:0000259" key="1">
    <source>
        <dbReference type="SMART" id="SM01321"/>
    </source>
</evidence>
<dbReference type="GO" id="GO:0003677">
    <property type="term" value="F:DNA binding"/>
    <property type="evidence" value="ECO:0007669"/>
    <property type="project" value="InterPro"/>
</dbReference>
<dbReference type="OrthoDB" id="9798161at2"/>
<dbReference type="SMART" id="SM01321">
    <property type="entry name" value="Y1_Tnp"/>
    <property type="match status" value="1"/>
</dbReference>
<dbReference type="GO" id="GO:0006313">
    <property type="term" value="P:DNA transposition"/>
    <property type="evidence" value="ECO:0007669"/>
    <property type="project" value="InterPro"/>
</dbReference>
<keyword evidence="3" id="KW-1185">Reference proteome</keyword>
<dbReference type="SUPFAM" id="SSF143422">
    <property type="entry name" value="Transposase IS200-like"/>
    <property type="match status" value="1"/>
</dbReference>
<dbReference type="InterPro" id="IPR036515">
    <property type="entry name" value="Transposase_17_sf"/>
</dbReference>
<evidence type="ECO:0000313" key="3">
    <source>
        <dbReference type="Proteomes" id="UP000076925"/>
    </source>
</evidence>
<name>A0A139WYE3_9CYAN</name>
<comment type="caution">
    <text evidence="2">The sequence shown here is derived from an EMBL/GenBank/DDBJ whole genome shotgun (WGS) entry which is preliminary data.</text>
</comment>
<dbReference type="Pfam" id="PF01797">
    <property type="entry name" value="Y1_Tnp"/>
    <property type="match status" value="1"/>
</dbReference>
<dbReference type="NCBIfam" id="NF033573">
    <property type="entry name" value="transpos_IS200"/>
    <property type="match status" value="1"/>
</dbReference>
<reference evidence="2 3" key="1">
    <citation type="journal article" date="2013" name="Genome Biol. Evol.">
        <title>Genomes of Stigonematalean cyanobacteria (subsection V) and the evolution of oxygenic photosynthesis from prokaryotes to plastids.</title>
        <authorList>
            <person name="Dagan T."/>
            <person name="Roettger M."/>
            <person name="Stucken K."/>
            <person name="Landan G."/>
            <person name="Koch R."/>
            <person name="Major P."/>
            <person name="Gould S.B."/>
            <person name="Goremykin V.V."/>
            <person name="Rippka R."/>
            <person name="Tandeau de Marsac N."/>
            <person name="Gugger M."/>
            <person name="Lockhart P.J."/>
            <person name="Allen J.F."/>
            <person name="Brune I."/>
            <person name="Maus I."/>
            <person name="Puhler A."/>
            <person name="Martin W.F."/>
        </authorList>
    </citation>
    <scope>NUCLEOTIDE SEQUENCE [LARGE SCALE GENOMIC DNA]</scope>
    <source>
        <strain evidence="2 3">PCC 7110</strain>
    </source>
</reference>
<dbReference type="Gene3D" id="3.30.70.1290">
    <property type="entry name" value="Transposase IS200-like"/>
    <property type="match status" value="1"/>
</dbReference>
<evidence type="ECO:0000313" key="2">
    <source>
        <dbReference type="EMBL" id="KYC37469.1"/>
    </source>
</evidence>